<reference evidence="2 3" key="1">
    <citation type="submission" date="2018-06" db="EMBL/GenBank/DDBJ databases">
        <title>Complete Genomes of Monosporascus.</title>
        <authorList>
            <person name="Robinson A.J."/>
            <person name="Natvig D.O."/>
        </authorList>
    </citation>
    <scope>NUCLEOTIDE SEQUENCE [LARGE SCALE GENOMIC DNA]</scope>
    <source>
        <strain evidence="2 3">CBS 110550</strain>
    </source>
</reference>
<evidence type="ECO:0000313" key="3">
    <source>
        <dbReference type="Proteomes" id="UP000293360"/>
    </source>
</evidence>
<accession>A0A4Q4T333</accession>
<dbReference type="OrthoDB" id="5217806at2759"/>
<proteinExistence type="predicted"/>
<feature type="transmembrane region" description="Helical" evidence="1">
    <location>
        <begin position="257"/>
        <end position="284"/>
    </location>
</feature>
<organism evidence="2 3">
    <name type="scientific">Monosporascus ibericus</name>
    <dbReference type="NCBI Taxonomy" id="155417"/>
    <lineage>
        <taxon>Eukaryota</taxon>
        <taxon>Fungi</taxon>
        <taxon>Dikarya</taxon>
        <taxon>Ascomycota</taxon>
        <taxon>Pezizomycotina</taxon>
        <taxon>Sordariomycetes</taxon>
        <taxon>Xylariomycetidae</taxon>
        <taxon>Xylariales</taxon>
        <taxon>Xylariales incertae sedis</taxon>
        <taxon>Monosporascus</taxon>
    </lineage>
</organism>
<feature type="transmembrane region" description="Helical" evidence="1">
    <location>
        <begin position="138"/>
        <end position="157"/>
    </location>
</feature>
<feature type="transmembrane region" description="Helical" evidence="1">
    <location>
        <begin position="16"/>
        <end position="38"/>
    </location>
</feature>
<feature type="transmembrane region" description="Helical" evidence="1">
    <location>
        <begin position="194"/>
        <end position="212"/>
    </location>
</feature>
<keyword evidence="1" id="KW-0472">Membrane</keyword>
<dbReference type="EMBL" id="QJNU01000459">
    <property type="protein sequence ID" value="RYO98444.1"/>
    <property type="molecule type" value="Genomic_DNA"/>
</dbReference>
<protein>
    <submittedName>
        <fullName evidence="2">Uncharacterized protein</fullName>
    </submittedName>
</protein>
<evidence type="ECO:0000313" key="2">
    <source>
        <dbReference type="EMBL" id="RYO98444.1"/>
    </source>
</evidence>
<sequence>MTFVSTGGSTARAYDVAYTVLIGAILVVVLPFAIIALAKNKYGRDPARRFVPWLKAAFVLFTITLCLLFVQGVLNTYEIHSDVSHWHIVRASYHVGYLAEFFRTVSAAAVMVFLLELGPGMHYAIEGVSSMFDKIIRYTAYVLAAVITALAIAYYGLSADFQVNYTNHIGNVYNSRDALDRIYTINQLMGTTAVILWVASLVITGLSIYTFIQRKMSPLKSASTLYLVASLLNLLSSTWNFAYAIEWLFGWEWLGGRAYYVLILSIILGWWSRGILLVVSYFVALKSGPRGGVWSHVSKNDYGNRV</sequence>
<feature type="transmembrane region" description="Helical" evidence="1">
    <location>
        <begin position="94"/>
        <end position="117"/>
    </location>
</feature>
<dbReference type="Proteomes" id="UP000293360">
    <property type="component" value="Unassembled WGS sequence"/>
</dbReference>
<feature type="transmembrane region" description="Helical" evidence="1">
    <location>
        <begin position="50"/>
        <end position="74"/>
    </location>
</feature>
<name>A0A4Q4T333_9PEZI</name>
<evidence type="ECO:0000256" key="1">
    <source>
        <dbReference type="SAM" id="Phobius"/>
    </source>
</evidence>
<gene>
    <name evidence="2" type="ORF">DL764_007087</name>
</gene>
<comment type="caution">
    <text evidence="2">The sequence shown here is derived from an EMBL/GenBank/DDBJ whole genome shotgun (WGS) entry which is preliminary data.</text>
</comment>
<keyword evidence="1" id="KW-0812">Transmembrane</keyword>
<keyword evidence="3" id="KW-1185">Reference proteome</keyword>
<keyword evidence="1" id="KW-1133">Transmembrane helix</keyword>
<dbReference type="STRING" id="155417.A0A4Q4T333"/>
<dbReference type="AlphaFoldDB" id="A0A4Q4T333"/>
<feature type="transmembrane region" description="Helical" evidence="1">
    <location>
        <begin position="224"/>
        <end position="245"/>
    </location>
</feature>